<keyword evidence="5" id="KW-0106">Calcium</keyword>
<comment type="subcellular location">
    <subcellularLocation>
        <location evidence="1">Vacuole membrane</location>
        <topology evidence="1">Lipid-anchor</topology>
    </subcellularLocation>
</comment>
<dbReference type="PANTHER" id="PTHR47249">
    <property type="entry name" value="VACUOLAR PROTEIN 8"/>
    <property type="match status" value="1"/>
</dbReference>
<keyword evidence="3" id="KW-0926">Vacuole</keyword>
<dbReference type="Pfam" id="PF00514">
    <property type="entry name" value="Arm"/>
    <property type="match status" value="1"/>
</dbReference>
<dbReference type="Gene3D" id="1.10.238.10">
    <property type="entry name" value="EF-hand"/>
    <property type="match status" value="1"/>
</dbReference>
<dbReference type="PROSITE" id="PS50222">
    <property type="entry name" value="EF_HAND_2"/>
    <property type="match status" value="1"/>
</dbReference>
<name>A0A9W6UAZ5_9STRA</name>
<keyword evidence="4" id="KW-0677">Repeat</keyword>
<reference evidence="12" key="1">
    <citation type="submission" date="2023-04" db="EMBL/GenBank/DDBJ databases">
        <title>Phytophthora lilii NBRC 32176.</title>
        <authorList>
            <person name="Ichikawa N."/>
            <person name="Sato H."/>
            <person name="Tonouchi N."/>
        </authorList>
    </citation>
    <scope>NUCLEOTIDE SEQUENCE</scope>
    <source>
        <strain evidence="12">NBRC 32176</strain>
    </source>
</reference>
<dbReference type="Gene3D" id="1.25.10.10">
    <property type="entry name" value="Leucine-rich Repeat Variant"/>
    <property type="match status" value="7"/>
</dbReference>
<dbReference type="SMART" id="SM00185">
    <property type="entry name" value="ARM"/>
    <property type="match status" value="11"/>
</dbReference>
<organism evidence="12 13">
    <name type="scientific">Phytophthora lilii</name>
    <dbReference type="NCBI Taxonomy" id="2077276"/>
    <lineage>
        <taxon>Eukaryota</taxon>
        <taxon>Sar</taxon>
        <taxon>Stramenopiles</taxon>
        <taxon>Oomycota</taxon>
        <taxon>Peronosporomycetes</taxon>
        <taxon>Peronosporales</taxon>
        <taxon>Peronosporaceae</taxon>
        <taxon>Phytophthora</taxon>
    </lineage>
</organism>
<dbReference type="GO" id="GO:0071562">
    <property type="term" value="P:nucleus-vacuole junction assembly"/>
    <property type="evidence" value="ECO:0007669"/>
    <property type="project" value="InterPro"/>
</dbReference>
<dbReference type="GO" id="GO:0005774">
    <property type="term" value="C:vacuolar membrane"/>
    <property type="evidence" value="ECO:0007669"/>
    <property type="project" value="UniProtKB-SubCell"/>
</dbReference>
<feature type="region of interest" description="Disordered" evidence="10">
    <location>
        <begin position="4617"/>
        <end position="4666"/>
    </location>
</feature>
<evidence type="ECO:0000256" key="3">
    <source>
        <dbReference type="ARBA" id="ARBA00022554"/>
    </source>
</evidence>
<dbReference type="PROSITE" id="PS00018">
    <property type="entry name" value="EF_HAND_1"/>
    <property type="match status" value="2"/>
</dbReference>
<dbReference type="InterPro" id="IPR011989">
    <property type="entry name" value="ARM-like"/>
</dbReference>
<keyword evidence="6" id="KW-0472">Membrane</keyword>
<evidence type="ECO:0000256" key="1">
    <source>
        <dbReference type="ARBA" id="ARBA00004592"/>
    </source>
</evidence>
<feature type="repeat" description="ARM" evidence="9">
    <location>
        <begin position="1408"/>
        <end position="1441"/>
    </location>
</feature>
<dbReference type="InterPro" id="IPR018247">
    <property type="entry name" value="EF_Hand_1_Ca_BS"/>
</dbReference>
<evidence type="ECO:0000256" key="9">
    <source>
        <dbReference type="PROSITE-ProRule" id="PRU00259"/>
    </source>
</evidence>
<dbReference type="OrthoDB" id="7537227at2759"/>
<evidence type="ECO:0000256" key="5">
    <source>
        <dbReference type="ARBA" id="ARBA00022837"/>
    </source>
</evidence>
<sequence>MTPTNPNVDAVIYALSLIADETDTIFPREQTTTTLGRMLETLRGAAKRSAAASATSFLFASLAKSSIFHTALCTETNLGILAKLLVGGSPDVLGSTAYALGIVALHANDRVRQILFQVDAPLSLMQLVILSLATAGPSRDEKVAQLAVFGLAAVTNEALVSRTGVFVHPELLLPSAAASELLRTSTITSCEGMQGTDFLPHVYARAITRLGTGSTYALKLLAALSTAPHVKDHMCEAASVSRILEYVRGASATFLPSLLVLLLEFCSCDHDCACREIESSESEQKLQDDIDIPGSSLAFCKLVEGTPDALKILGGLFQSHQPEHLFGLAPLLTALAAHSSFLSEHMSSSSFFVDQTLSIATRVNHEALHEQALRFLDGLTARKNTRALEQLFASDPDRIANLLQASLSTRVQLLAATLLRRLFKRLNARDIPSRAAQRHLAKLLAGSNVDFAVAVSACRVWTNLFQYEDKRIAFAQIQDSVSGLLQLLQRCISSQPIDYDKLAAMIQASSNNTPGLEAQEKRSVPPGLKPLYWVIRSLFRTACCEITKQSIVVAPHFLCIVELFPHISDPIARLAIDTMSELAKSKTPGLRRTLAVPVVLNGIQQLLRDRERASSGVGILPQRHVLRFLGLLARKDAAIQHLVVESRLLEALLLLLHSPSTALNAEVLAEALDSLAWVCSAARSLADVEAQAEIDDEAEVDIAAEGEAPARRVVATPKMVDFSLRHVDSALAPVARASLHLLQRLACEQPGVPRFVFEANGASVVMRALQHRPEYAVRRRACGLVRHLVNRHDGNRQQFQELGATSFLVALVTGAHADIDPIDNEDASRKLQIKGLQALAALCEGVGPAARACKQELLECDQSAQLIRMIGFEDFSDERRCATWARALAMGALASTTNQRGMVAAGLVPILTKLLCHASGRVRVPTAQLLAYLAEASENRGIIMNEGGEPLLAAVIAGLQSDLPGLQRYTALFVAHAATRHDGNKVRLGAAGAAAPLVDRLSSQRPHVLENVLLAVVKLGSHAGNKVKLGGKVCFEKLLSLVHHETLGVAKGAARALAVLVVGNDANKKFLLQCEAPVVAELSALLKGSNGTIVESAMLVLGELAPMPAQALELSRCVDVLSVVRLLTHINPRIARAALLVVRHLTKESFNKTRFGLRECVEALLARLRVGLGGTSGADELEMVELTITCIANLSFASGNALRITEVKDLHGGSLLLLLQLATSALPTPMKGYLSDKEVKILLSQAEAMGASTSISPGKNQQRDATPVDAEDSDVWSIRDRQEVHDDEEMYDSMARNSPKKSGAGKSASPRHEKSNEPREAEIEYQNQALDFSAFPSLQTAVLEQTLLVLSNCADNYRSANAVDIMAVAVLCQALLHSSELVARCGCYTLACWLKKNSSLQDAATRRGALQALAKLLTSTSLVVVEAAAYVLSKLAARGDNPMKLLALDVPATLVHGILRKPAHVPHDRVLDRAVRLLGTLVQFPRVRQTLKGEEIIADVLTPLLQLHPQTLGKNLSRLVLALLADDSLKFFLPKKTVSLLRACFVHQATSSKTIRNVLRIFAVLVTVEEHKTTITLEDSGEALSRIVQELRVEEGVLGENDDTVLKLLAVIAGTRKIAVILHENDVYVKLPPYILVPDEEESLHLPDHNEISADDDKTQEVRRLRTVQIASRLCKALGEQTVRRLSELEFTSLLLELLRIGLPPPPLPEADDTEQHTTANSTVLTMLAWECLDILRQLCPSAYDEQVVAEESGVDVFVAYFELWLSVASGTAPDSYPLDGGEELVLSFAVSLAAIVRTLSAQTPNRELLIQGGGFLLILKALGLGTAEVPDVQREQLAEALAALTAVPTIIPYLEASPDLVASLFRVMVAPQTQHQLRLLLLALRSFADVMEVSPACRAYVLLITGGTIQPLPFLLSCLECSKVSVNDDSILKLLHAMRSLQRLVADEATARALSPLEELPAIGNLLSFVLPDIPSYDDRLEIIQLMVTETLGYMAFFGHAPRLRIQRTSIARLIAQADYTSNERVKPEHVATSIWALALLATPQVPNSSEAEDAEMRTEVESAAKLVRRWIWEDNRGLDVLIQSSLRVPEYVNLPTSVASDVLAVLTTATEHEPEAEVVLGQLVQKRVCTSVASLLEAVEPLVRQPALQLLARMLKMQTWASNEPVVGEIAYEKESLVSRNAEGDIPSERWGNILLHLAEWMHVYAQDPQSSPLSELRDAYNCLSVLTAHNELASVIQRGEAPRGLIDLVATALHHFGGKRLPSRPESLVLIRKISANNDETTPEAIALAAFAERARIDWAQQFEAVLHALRACRRMMSFSPELSEHALALHASRALDNLVLLHDRQILDEALRCMLHLATLHGEETELLFSSDRTIARLKGLLQTESRALQARITPILSLMAANMPTLPGLCGMDGLLIITDLAVSSSSGIIRVKHDDKATFSLDRRIFEDSCTMLHVTFSQEEGVVLAFDVAQAVSKLFGIVEHMTAECIAESENDALEAPELLHLPLSVLVKVSAVPAIHVRYVELLPRICRLLDGEHGPAKLTGRWCEMLFTILFNVFGCPFGSNTAVCKASVETLAHGKRALLPQLLPLDRWLSVINNFPALGRLVIELIRAFVGNGELSSPYAGLFNKGDDIPALLSLVGSLNDEVAIPSAQLLLAVLKQRDVRVALIVADGVPALVVALCQATNIKVQNLLLALILDLSGGDTEVQALLLVAPGCVARLVLFVQEWVDAHATAGAKEIWSGLNKRLALTCTLLTELSRALRGPEQIVEANGHVPLLALSIQQQKDDDVQGAQITVQILTNLAVAGMTVAPGLAISKLPAHFLSCVLSDEVEISKKHALPLKRRLALSGLVALAKANHELRASLAKSGPLVVLLESSLRMPEEPGAKRADTSPTISRDSLLLLYLMSTASCSDLVGQSSPEILTRICTIISQRLALHIGKEGGGLQEDEAAPPEVTHGLKLLANMLDVAHQQGSKLAWHPDELLELAPLLEARVAAHQAPKRQLPALRILRGAFSLTSADDPTEPFYYPLSPKVLAELLTVLLVSASRQHYDIAERIVVCAFQNNPERARESVGDNQILEQLLVVFTQPGNETAQRASELAVVLTQVLYVSISRGFVVSQRFLAKLPSLLASYAHEALLAESGDPNQPLKRALSVYLSFVHSSCPPTSAMRSGISDMLRSEGDSRRAMIVMIHQLLLTHQDICLTTHPSGVALSSENIMLWTCIVESVSPLTPALAALFTTQAPTITWMCLLRDWFNWVESNKQVQLELLRDSCRMLSVVAHMPTAEEESDGLLGGQRTNLCLRCLAVLSCEGDVLSPRVIEGALQSLMDVRESWGDSYVLTGCSTFTGTVALLPKLLHIFQVAEPEANRSRHLVLQLLLLLASTGYFIEEMRAAGARSVVENNPLISPDDKALPVALLGMLGYSADLNEEFARALEQFDAARSDAERRERMAYLLRFLERYALTHGPTKEQAVDSFMAYLVADAEKSQATAMAIEREPEVTKGEHASADHIALVTASDCLASLVKIAGWSPTPDSSLSTALQSGFGELYLARWDLNALLAVAFARQRGDEENDFQEQPRLAMSQIVQVLELAELVRTQLDENAQASGTDVVVVGQIDARWLCNAFMLVTGYFSSPTTTTQPKGDDLLVVEQVLALLHWLAVNSFTCFEDICRYAVLLRAFLTPLTPIFCGGVDGDSGIGHEAMELFLSLVEMVVNTPAPGAETTASIDELLIDLLRFLFAQVDNGLLQSVRARLLLCVLVILQRIGDAGRAACVAYERAMQQITWHIHATPATELQARCSWELLGSLSELDPAITALFNLDVIPILLRECGCHPNGQQSRPSSGSWRHSKRAIAFRQAEALKCLSRAARTHDEVLLKIGEAPGMASVLFSALAAGPITDTVGRKSNVNGVPPVDSSGTQAHAAQLIARIAAQEDLRASLVSPENISLLIESLESVHLPVVLHALQALAHLCAFSLCLEALVRNATVPVLAQILFSPLVATARRLEIESCVLALLGKMCDRSQIVSRRIVSSNLLPKLREFLVVEKTQLNYTQQEPQIEGLQVHNNAVWIVYYLSKDPELVPKLVAHDILKTLCDQVLEYHQSTTQRKALGAMSRLASVADMDPELLQTLIAQVVETIRRNVPVPEAHRTVTNALAIFVAIMKAGKNRHNLSLQRLQRRPQSQQHQRTRGEGGDEVNIRQLLMNGEGLRVALDLLGSSDLPVKLEAFRVVFEFVEDHPDSDEVRELLLGSEEQGGSHALLSLVRAISEEARSSAAAAASALSTPRSRDKNDLLLVVMSFLNMLLADDILKAKLSPTTYDVVLQVVVATSATTSYQLRVLGESLKALTVMTRAGQVADLCPEAALVNSVEPLVKILRSLSATEGTSSSTAIRLNVLFLLVNFASFAQCRVRMAHGGALEAFLGIIQSPGGGGANQDDQLVQLALLGIALMTTDGVSNAAAVVELSTAIDALVRLLSSKSASIQANAVWVVSNISSEASLKDVIVARGGPTALQAMLNDNMGADIATQTNGEAVQSQRPSSSTMRIREYAPKAIKALGFAPIMPTFVRAFRRTGGCSEDDVESLQQPSSFPAQPSSHFELVLVRSGQRIMGGGVSKPSMRSSKESARPSAISSARKASSHPKDSKPGSEPASDGRRESTKQPTSIDALILLCGLLDNGLLQMAELNVITQAKKDGLDFEGLTAALNALGAQIKESDLSEIFYEADMVRDNSLSQNEFVVSLAIAHLLGLVTNFDSIKNSLVHAPEDVTLITPPDEQPPDDGNSSKLIAKALDLMVTAYLLFDNDASGTIQTNEVLEQMRQNTNGAASPRRLERMASGLSSKAIRDERIKELDFDRDGTITFQEFVLTFQRWAGSDSDDEEE</sequence>
<dbReference type="InterPro" id="IPR045156">
    <property type="entry name" value="Vac8"/>
</dbReference>
<dbReference type="InterPro" id="IPR000225">
    <property type="entry name" value="Armadillo"/>
</dbReference>
<proteinExistence type="inferred from homology"/>
<evidence type="ECO:0000259" key="11">
    <source>
        <dbReference type="PROSITE" id="PS50222"/>
    </source>
</evidence>
<feature type="repeat" description="ARM" evidence="9">
    <location>
        <begin position="906"/>
        <end position="948"/>
    </location>
</feature>
<dbReference type="InterPro" id="IPR011992">
    <property type="entry name" value="EF-hand-dom_pair"/>
</dbReference>
<keyword evidence="7" id="KW-0449">Lipoprotein</keyword>
<comment type="caution">
    <text evidence="12">The sequence shown here is derived from an EMBL/GenBank/DDBJ whole genome shotgun (WGS) entry which is preliminary data.</text>
</comment>
<comment type="similarity">
    <text evidence="2">Belongs to the beta-catenin family.</text>
</comment>
<dbReference type="InterPro" id="IPR002048">
    <property type="entry name" value="EF_hand_dom"/>
</dbReference>
<dbReference type="CDD" id="cd00051">
    <property type="entry name" value="EFh"/>
    <property type="match status" value="1"/>
</dbReference>
<dbReference type="EMBL" id="BSXW01000725">
    <property type="protein sequence ID" value="GMF28642.1"/>
    <property type="molecule type" value="Genomic_DNA"/>
</dbReference>
<accession>A0A9W6UAZ5</accession>
<evidence type="ECO:0000256" key="10">
    <source>
        <dbReference type="SAM" id="MobiDB-lite"/>
    </source>
</evidence>
<dbReference type="InterPro" id="IPR016024">
    <property type="entry name" value="ARM-type_fold"/>
</dbReference>
<dbReference type="Pfam" id="PF13833">
    <property type="entry name" value="EF-hand_8"/>
    <property type="match status" value="1"/>
</dbReference>
<evidence type="ECO:0000256" key="6">
    <source>
        <dbReference type="ARBA" id="ARBA00023136"/>
    </source>
</evidence>
<dbReference type="Proteomes" id="UP001165083">
    <property type="component" value="Unassembled WGS sequence"/>
</dbReference>
<evidence type="ECO:0000256" key="4">
    <source>
        <dbReference type="ARBA" id="ARBA00022737"/>
    </source>
</evidence>
<dbReference type="PANTHER" id="PTHR47249:SF1">
    <property type="entry name" value="VACUOLAR PROTEIN 8"/>
    <property type="match status" value="1"/>
</dbReference>
<evidence type="ECO:0000313" key="13">
    <source>
        <dbReference type="Proteomes" id="UP001165083"/>
    </source>
</evidence>
<feature type="compositionally biased region" description="Polar residues" evidence="10">
    <location>
        <begin position="1251"/>
        <end position="1264"/>
    </location>
</feature>
<feature type="compositionally biased region" description="Basic and acidic residues" evidence="10">
    <location>
        <begin position="1310"/>
        <end position="1320"/>
    </location>
</feature>
<dbReference type="PROSITE" id="PS50176">
    <property type="entry name" value="ARM_REPEAT"/>
    <property type="match status" value="3"/>
</dbReference>
<keyword evidence="13" id="KW-1185">Reference proteome</keyword>
<evidence type="ECO:0000256" key="8">
    <source>
        <dbReference type="ARBA" id="ARBA00026209"/>
    </source>
</evidence>
<feature type="compositionally biased region" description="Basic and acidic residues" evidence="10">
    <location>
        <begin position="4646"/>
        <end position="4665"/>
    </location>
</feature>
<dbReference type="GO" id="GO:0043495">
    <property type="term" value="F:protein-membrane adaptor activity"/>
    <property type="evidence" value="ECO:0007669"/>
    <property type="project" value="InterPro"/>
</dbReference>
<feature type="domain" description="EF-hand" evidence="11">
    <location>
        <begin position="4845"/>
        <end position="4880"/>
    </location>
</feature>
<dbReference type="SUPFAM" id="SSF47473">
    <property type="entry name" value="EF-hand"/>
    <property type="match status" value="1"/>
</dbReference>
<feature type="repeat" description="ARM" evidence="9">
    <location>
        <begin position="4473"/>
        <end position="4515"/>
    </location>
</feature>
<dbReference type="GO" id="GO:0005509">
    <property type="term" value="F:calcium ion binding"/>
    <property type="evidence" value="ECO:0007669"/>
    <property type="project" value="InterPro"/>
</dbReference>
<feature type="region of interest" description="Disordered" evidence="10">
    <location>
        <begin position="1251"/>
        <end position="1320"/>
    </location>
</feature>
<gene>
    <name evidence="12" type="ORF">Plil01_001209600</name>
</gene>
<dbReference type="SUPFAM" id="SSF48371">
    <property type="entry name" value="ARM repeat"/>
    <property type="match status" value="8"/>
</dbReference>
<evidence type="ECO:0000256" key="2">
    <source>
        <dbReference type="ARBA" id="ARBA00005462"/>
    </source>
</evidence>
<evidence type="ECO:0000256" key="7">
    <source>
        <dbReference type="ARBA" id="ARBA00023288"/>
    </source>
</evidence>
<protein>
    <recommendedName>
        <fullName evidence="8">Vacuolar protein 8</fullName>
    </recommendedName>
</protein>
<evidence type="ECO:0000313" key="12">
    <source>
        <dbReference type="EMBL" id="GMF28642.1"/>
    </source>
</evidence>